<dbReference type="SUPFAM" id="SSF51735">
    <property type="entry name" value="NAD(P)-binding Rossmann-fold domains"/>
    <property type="match status" value="1"/>
</dbReference>
<dbReference type="CDD" id="cd05243">
    <property type="entry name" value="SDR_a5"/>
    <property type="match status" value="1"/>
</dbReference>
<reference evidence="2 3" key="1">
    <citation type="submission" date="2024-06" db="EMBL/GenBank/DDBJ databases">
        <title>Thioclava kandeliae sp. nov. from a rhizosphere soil sample of Kandelia candel in a mangrove.</title>
        <authorList>
            <person name="Mu T."/>
        </authorList>
    </citation>
    <scope>NUCLEOTIDE SEQUENCE [LARGE SCALE GENOMIC DNA]</scope>
    <source>
        <strain evidence="2 3">CPCC 100088</strain>
    </source>
</reference>
<dbReference type="PANTHER" id="PTHR15020">
    <property type="entry name" value="FLAVIN REDUCTASE-RELATED"/>
    <property type="match status" value="1"/>
</dbReference>
<dbReference type="InterPro" id="IPR016040">
    <property type="entry name" value="NAD(P)-bd_dom"/>
</dbReference>
<accession>A0ABV1SBP9</accession>
<comment type="caution">
    <text evidence="2">The sequence shown here is derived from an EMBL/GenBank/DDBJ whole genome shotgun (WGS) entry which is preliminary data.</text>
</comment>
<gene>
    <name evidence="2" type="ORF">VSX56_00915</name>
</gene>
<dbReference type="Proteomes" id="UP001438953">
    <property type="component" value="Unassembled WGS sequence"/>
</dbReference>
<dbReference type="Pfam" id="PF13460">
    <property type="entry name" value="NAD_binding_10"/>
    <property type="match status" value="1"/>
</dbReference>
<sequence>MARIFLIGSTGGVGSRLVPMLVAAGHEVTALHRKPEQADRLRAQGATPVQGDIMELMAQDLVPMIEGHGIVVFSAGAAGSGVERTSRIDGEGPREVVAAMDRAGVDRLYLVSAFPEAGRGRDPNPNFEHYMRVKKEADAAVVRSDLSWVILRPGTLVSEEEDGGISAGLALPYGSVKRGNVARVLATLIDMPAIRRELIELTDGDETPEDALSTLRRDI</sequence>
<evidence type="ECO:0000313" key="3">
    <source>
        <dbReference type="Proteomes" id="UP001438953"/>
    </source>
</evidence>
<feature type="domain" description="NAD(P)-binding" evidence="1">
    <location>
        <begin position="8"/>
        <end position="192"/>
    </location>
</feature>
<organism evidence="2 3">
    <name type="scientific">Thioclava kandeliae</name>
    <dbReference type="NCBI Taxonomy" id="3070818"/>
    <lineage>
        <taxon>Bacteria</taxon>
        <taxon>Pseudomonadati</taxon>
        <taxon>Pseudomonadota</taxon>
        <taxon>Alphaproteobacteria</taxon>
        <taxon>Rhodobacterales</taxon>
        <taxon>Paracoccaceae</taxon>
        <taxon>Thioclava</taxon>
    </lineage>
</organism>
<keyword evidence="3" id="KW-1185">Reference proteome</keyword>
<evidence type="ECO:0000259" key="1">
    <source>
        <dbReference type="Pfam" id="PF13460"/>
    </source>
</evidence>
<proteinExistence type="predicted"/>
<name>A0ABV1SBP9_9RHOB</name>
<dbReference type="EMBL" id="JAYWLC010000001">
    <property type="protein sequence ID" value="MER5170321.1"/>
    <property type="molecule type" value="Genomic_DNA"/>
</dbReference>
<dbReference type="InterPro" id="IPR036291">
    <property type="entry name" value="NAD(P)-bd_dom_sf"/>
</dbReference>
<dbReference type="RefSeq" id="WP_339112390.1">
    <property type="nucleotide sequence ID" value="NZ_JAYWLC010000001.1"/>
</dbReference>
<dbReference type="Gene3D" id="3.40.50.720">
    <property type="entry name" value="NAD(P)-binding Rossmann-like Domain"/>
    <property type="match status" value="1"/>
</dbReference>
<dbReference type="PANTHER" id="PTHR15020:SF50">
    <property type="entry name" value="UPF0659 PROTEIN YMR090W"/>
    <property type="match status" value="1"/>
</dbReference>
<protein>
    <submittedName>
        <fullName evidence="2">SDR family oxidoreductase</fullName>
    </submittedName>
</protein>
<evidence type="ECO:0000313" key="2">
    <source>
        <dbReference type="EMBL" id="MER5170321.1"/>
    </source>
</evidence>